<evidence type="ECO:0000313" key="2">
    <source>
        <dbReference type="EMBL" id="TQV88754.1"/>
    </source>
</evidence>
<evidence type="ECO:0000256" key="1">
    <source>
        <dbReference type="SAM" id="SignalP"/>
    </source>
</evidence>
<protein>
    <submittedName>
        <fullName evidence="2">Uncharacterized protein</fullName>
    </submittedName>
</protein>
<feature type="chain" id="PRO_5021775380" evidence="1">
    <location>
        <begin position="26"/>
        <end position="132"/>
    </location>
</feature>
<proteinExistence type="predicted"/>
<dbReference type="RefSeq" id="WP_142892211.1">
    <property type="nucleotide sequence ID" value="NZ_ML660161.1"/>
</dbReference>
<sequence length="132" mass="14319">MTQFTNLSKLIRLAGLAVAALISIAACSNNTETNKMDPISSISIDSILNTGSLEFKVKTNQNIVINANSSSISWQASLGRIDIKAAKFTLFDNNEQNILQFIEPGRYQIILTSHQTGGAPNIMKHTLVAVVE</sequence>
<evidence type="ECO:0000313" key="3">
    <source>
        <dbReference type="Proteomes" id="UP000315439"/>
    </source>
</evidence>
<feature type="signal peptide" evidence="1">
    <location>
        <begin position="1"/>
        <end position="25"/>
    </location>
</feature>
<accession>A0A545UH06</accession>
<dbReference type="EMBL" id="VIKS01000003">
    <property type="protein sequence ID" value="TQV88754.1"/>
    <property type="molecule type" value="Genomic_DNA"/>
</dbReference>
<name>A0A545UH06_9GAMM</name>
<organism evidence="2 3">
    <name type="scientific">Aliikangiella coralliicola</name>
    <dbReference type="NCBI Taxonomy" id="2592383"/>
    <lineage>
        <taxon>Bacteria</taxon>
        <taxon>Pseudomonadati</taxon>
        <taxon>Pseudomonadota</taxon>
        <taxon>Gammaproteobacteria</taxon>
        <taxon>Oceanospirillales</taxon>
        <taxon>Pleioneaceae</taxon>
        <taxon>Aliikangiella</taxon>
    </lineage>
</organism>
<comment type="caution">
    <text evidence="2">The sequence shown here is derived from an EMBL/GenBank/DDBJ whole genome shotgun (WGS) entry which is preliminary data.</text>
</comment>
<dbReference type="AlphaFoldDB" id="A0A545UH06"/>
<gene>
    <name evidence="2" type="ORF">FLL46_04275</name>
</gene>
<keyword evidence="3" id="KW-1185">Reference proteome</keyword>
<dbReference type="Proteomes" id="UP000315439">
    <property type="component" value="Unassembled WGS sequence"/>
</dbReference>
<reference evidence="2 3" key="1">
    <citation type="submission" date="2019-07" db="EMBL/GenBank/DDBJ databases">
        <title>Draft genome for Aliikangiella sp. M105.</title>
        <authorList>
            <person name="Wang G."/>
        </authorList>
    </citation>
    <scope>NUCLEOTIDE SEQUENCE [LARGE SCALE GENOMIC DNA]</scope>
    <source>
        <strain evidence="2 3">M105</strain>
    </source>
</reference>
<keyword evidence="1" id="KW-0732">Signal</keyword>